<dbReference type="PROSITE" id="PS51253">
    <property type="entry name" value="HTH_CENPB"/>
    <property type="match status" value="1"/>
</dbReference>
<gene>
    <name evidence="4" type="ORF">PR001_g6040</name>
</gene>
<evidence type="ECO:0000256" key="1">
    <source>
        <dbReference type="ARBA" id="ARBA00023125"/>
    </source>
</evidence>
<evidence type="ECO:0000256" key="2">
    <source>
        <dbReference type="SAM" id="MobiDB-lite"/>
    </source>
</evidence>
<dbReference type="EMBL" id="QXFV01000278">
    <property type="protein sequence ID" value="KAE9042827.1"/>
    <property type="molecule type" value="Genomic_DNA"/>
</dbReference>
<comment type="caution">
    <text evidence="4">The sequence shown here is derived from an EMBL/GenBank/DDBJ whole genome shotgun (WGS) entry which is preliminary data.</text>
</comment>
<protein>
    <recommendedName>
        <fullName evidence="3">HTH CENPB-type domain-containing protein</fullName>
    </recommendedName>
</protein>
<dbReference type="GO" id="GO:0003677">
    <property type="term" value="F:DNA binding"/>
    <property type="evidence" value="ECO:0007669"/>
    <property type="project" value="UniProtKB-KW"/>
</dbReference>
<feature type="compositionally biased region" description="Polar residues" evidence="2">
    <location>
        <begin position="222"/>
        <end position="236"/>
    </location>
</feature>
<dbReference type="SMART" id="SM00674">
    <property type="entry name" value="CENPB"/>
    <property type="match status" value="1"/>
</dbReference>
<accession>A0A6A3NER0</accession>
<dbReference type="InterPro" id="IPR050863">
    <property type="entry name" value="CenT-Element_Derived"/>
</dbReference>
<feature type="domain" description="HTH CENPB-type" evidence="3">
    <location>
        <begin position="23"/>
        <end position="96"/>
    </location>
</feature>
<keyword evidence="1" id="KW-0238">DNA-binding</keyword>
<organism evidence="4 5">
    <name type="scientific">Phytophthora rubi</name>
    <dbReference type="NCBI Taxonomy" id="129364"/>
    <lineage>
        <taxon>Eukaryota</taxon>
        <taxon>Sar</taxon>
        <taxon>Stramenopiles</taxon>
        <taxon>Oomycota</taxon>
        <taxon>Peronosporomycetes</taxon>
        <taxon>Peronosporales</taxon>
        <taxon>Peronosporaceae</taxon>
        <taxon>Phytophthora</taxon>
    </lineage>
</organism>
<dbReference type="PANTHER" id="PTHR19303:SF57">
    <property type="entry name" value="HTH CENPB-TYPE DOMAIN-CONTAINING PROTEIN"/>
    <property type="match status" value="1"/>
</dbReference>
<dbReference type="AlphaFoldDB" id="A0A6A3NER0"/>
<dbReference type="Proteomes" id="UP000429607">
    <property type="component" value="Unassembled WGS sequence"/>
</dbReference>
<feature type="region of interest" description="Disordered" evidence="2">
    <location>
        <begin position="217"/>
        <end position="236"/>
    </location>
</feature>
<sequence length="269" mass="29966">MEGLRATIEAKCSSSSRLHCRDRSRGMGATLPPAAEEQLVEWINSLRADGVPVTALMLKLQALEVYHGYQLPHGAFTATWSWRRHFLRRHKLTIRRRTRAGQTTPADAATKAAEFSVIVRDKMKELKISKVYNADRTGAKTVWVRCAGKTKERVTVMLLGDSSGNKLDPFLIFKTKGSKIADTARENTGFGTIFPGIGGLTFSYWHACLMASSSRSHRGTPTCANRRTSRGTSLSSHVSVSNGWSFWWPKFELPARQWHSRCCPQPAAS</sequence>
<evidence type="ECO:0000313" key="5">
    <source>
        <dbReference type="Proteomes" id="UP000429607"/>
    </source>
</evidence>
<dbReference type="PANTHER" id="PTHR19303">
    <property type="entry name" value="TRANSPOSON"/>
    <property type="match status" value="1"/>
</dbReference>
<reference evidence="4 5" key="1">
    <citation type="submission" date="2018-09" db="EMBL/GenBank/DDBJ databases">
        <title>Genomic investigation of the strawberry pathogen Phytophthora fragariae indicates pathogenicity is determined by transcriptional variation in three key races.</title>
        <authorList>
            <person name="Adams T.M."/>
            <person name="Armitage A.D."/>
            <person name="Sobczyk M.K."/>
            <person name="Bates H.J."/>
            <person name="Dunwell J.M."/>
            <person name="Nellist C.F."/>
            <person name="Harrison R.J."/>
        </authorList>
    </citation>
    <scope>NUCLEOTIDE SEQUENCE [LARGE SCALE GENOMIC DNA]</scope>
    <source>
        <strain evidence="4 5">SCRP249</strain>
    </source>
</reference>
<dbReference type="Gene3D" id="1.10.10.60">
    <property type="entry name" value="Homeodomain-like"/>
    <property type="match status" value="1"/>
</dbReference>
<dbReference type="GO" id="GO:0005634">
    <property type="term" value="C:nucleus"/>
    <property type="evidence" value="ECO:0007669"/>
    <property type="project" value="TreeGrafter"/>
</dbReference>
<dbReference type="Pfam" id="PF03221">
    <property type="entry name" value="HTH_Tnp_Tc5"/>
    <property type="match status" value="1"/>
</dbReference>
<dbReference type="SUPFAM" id="SSF46689">
    <property type="entry name" value="Homeodomain-like"/>
    <property type="match status" value="1"/>
</dbReference>
<evidence type="ECO:0000313" key="4">
    <source>
        <dbReference type="EMBL" id="KAE9042827.1"/>
    </source>
</evidence>
<dbReference type="InterPro" id="IPR006600">
    <property type="entry name" value="HTH_CenpB_DNA-bd_dom"/>
</dbReference>
<dbReference type="InterPro" id="IPR009057">
    <property type="entry name" value="Homeodomain-like_sf"/>
</dbReference>
<evidence type="ECO:0000259" key="3">
    <source>
        <dbReference type="PROSITE" id="PS51253"/>
    </source>
</evidence>
<proteinExistence type="predicted"/>
<name>A0A6A3NER0_9STRA</name>